<dbReference type="Proteomes" id="UP000655287">
    <property type="component" value="Unassembled WGS sequence"/>
</dbReference>
<sequence>MRWGGLLLLLMVVPAALWWPFAPRIGPGAGSGGGFAAVDEFVAERLTAARLPGAALAVVRDGRVVHVRGFGHTGGGGPVTPASGFRIASLTKAFTATAVLRLVEAGRVRLDAPVTDYLPGFRVADPRGGRITVRHLLNQTSGLADTGFPEQTMPPPADLSGRVVSLRAARMVSAPGTRFHYFNPNYDVLARVVEVVTGRPYETALRTTIFEPLGMRGTSVVLYGRGPRGAPPPENGHVLVYGVAVARPELDGFLGGEGSVVSTADDMARWLVVQSTGEYAGRRLLTPASLELMRTPPPGVAGTAYGMGWTAERAPDGSARLTHNGVLSTYYAEASLDRASRGGVVLLFNSGNALAPYHAIMQGVTAILDGRRAEPGLPFAAIELPLTWLTILVLMVRGRRLVRFRAWAARRRGDPVWRHLLVLPWLFAPAVLLAALPALTAAFSGRVFGQHQLLRAMPSVYGLLGAAALTGLVLAGCRVAFAVRRPRGPRADALDGGVRQPVR</sequence>
<organism evidence="3 4">
    <name type="scientific">Sphaerisporangium rufum</name>
    <dbReference type="NCBI Taxonomy" id="1381558"/>
    <lineage>
        <taxon>Bacteria</taxon>
        <taxon>Bacillati</taxon>
        <taxon>Actinomycetota</taxon>
        <taxon>Actinomycetes</taxon>
        <taxon>Streptosporangiales</taxon>
        <taxon>Streptosporangiaceae</taxon>
        <taxon>Sphaerisporangium</taxon>
    </lineage>
</organism>
<dbReference type="InterPro" id="IPR001466">
    <property type="entry name" value="Beta-lactam-related"/>
</dbReference>
<dbReference type="InterPro" id="IPR012338">
    <property type="entry name" value="Beta-lactam/transpept-like"/>
</dbReference>
<keyword evidence="4" id="KW-1185">Reference proteome</keyword>
<gene>
    <name evidence="3" type="ORF">Sru01_04310</name>
</gene>
<accession>A0A919UX43</accession>
<feature type="transmembrane region" description="Helical" evidence="1">
    <location>
        <begin position="416"/>
        <end position="439"/>
    </location>
</feature>
<dbReference type="Pfam" id="PF00144">
    <property type="entry name" value="Beta-lactamase"/>
    <property type="match status" value="1"/>
</dbReference>
<dbReference type="PANTHER" id="PTHR46825:SF9">
    <property type="entry name" value="BETA-LACTAMASE-RELATED DOMAIN-CONTAINING PROTEIN"/>
    <property type="match status" value="1"/>
</dbReference>
<evidence type="ECO:0000313" key="4">
    <source>
        <dbReference type="Proteomes" id="UP000655287"/>
    </source>
</evidence>
<evidence type="ECO:0000313" key="3">
    <source>
        <dbReference type="EMBL" id="GII75449.1"/>
    </source>
</evidence>
<dbReference type="Gene3D" id="3.40.710.10">
    <property type="entry name" value="DD-peptidase/beta-lactamase superfamily"/>
    <property type="match status" value="1"/>
</dbReference>
<keyword evidence="1" id="KW-0472">Membrane</keyword>
<dbReference type="GO" id="GO:0016787">
    <property type="term" value="F:hydrolase activity"/>
    <property type="evidence" value="ECO:0007669"/>
    <property type="project" value="UniProtKB-KW"/>
</dbReference>
<name>A0A919UX43_9ACTN</name>
<feature type="transmembrane region" description="Helical" evidence="1">
    <location>
        <begin position="377"/>
        <end position="396"/>
    </location>
</feature>
<keyword evidence="1" id="KW-1133">Transmembrane helix</keyword>
<proteinExistence type="predicted"/>
<dbReference type="SUPFAM" id="SSF56601">
    <property type="entry name" value="beta-lactamase/transpeptidase-like"/>
    <property type="match status" value="1"/>
</dbReference>
<dbReference type="AlphaFoldDB" id="A0A919UX43"/>
<keyword evidence="3" id="KW-0378">Hydrolase</keyword>
<evidence type="ECO:0000259" key="2">
    <source>
        <dbReference type="Pfam" id="PF00144"/>
    </source>
</evidence>
<reference evidence="3" key="1">
    <citation type="submission" date="2021-01" db="EMBL/GenBank/DDBJ databases">
        <title>Whole genome shotgun sequence of Sphaerisporangium rufum NBRC 109079.</title>
        <authorList>
            <person name="Komaki H."/>
            <person name="Tamura T."/>
        </authorList>
    </citation>
    <scope>NUCLEOTIDE SEQUENCE</scope>
    <source>
        <strain evidence="3">NBRC 109079</strain>
    </source>
</reference>
<evidence type="ECO:0000256" key="1">
    <source>
        <dbReference type="SAM" id="Phobius"/>
    </source>
</evidence>
<feature type="domain" description="Beta-lactamase-related" evidence="2">
    <location>
        <begin position="38"/>
        <end position="352"/>
    </location>
</feature>
<feature type="transmembrane region" description="Helical" evidence="1">
    <location>
        <begin position="459"/>
        <end position="481"/>
    </location>
</feature>
<comment type="caution">
    <text evidence="3">The sequence shown here is derived from an EMBL/GenBank/DDBJ whole genome shotgun (WGS) entry which is preliminary data.</text>
</comment>
<dbReference type="PANTHER" id="PTHR46825">
    <property type="entry name" value="D-ALANYL-D-ALANINE-CARBOXYPEPTIDASE/ENDOPEPTIDASE AMPH"/>
    <property type="match status" value="1"/>
</dbReference>
<dbReference type="InterPro" id="IPR050491">
    <property type="entry name" value="AmpC-like"/>
</dbReference>
<keyword evidence="1" id="KW-0812">Transmembrane</keyword>
<dbReference type="EMBL" id="BOOU01000006">
    <property type="protein sequence ID" value="GII75449.1"/>
    <property type="molecule type" value="Genomic_DNA"/>
</dbReference>
<protein>
    <submittedName>
        <fullName evidence="3">Serine hydrolase</fullName>
    </submittedName>
</protein>